<protein>
    <submittedName>
        <fullName evidence="2">Uncharacterized protein</fullName>
    </submittedName>
</protein>
<keyword evidence="1" id="KW-0472">Membrane</keyword>
<keyword evidence="3" id="KW-1185">Reference proteome</keyword>
<organism evidence="2 3">
    <name type="scientific">Rhizophagus irregularis</name>
    <dbReference type="NCBI Taxonomy" id="588596"/>
    <lineage>
        <taxon>Eukaryota</taxon>
        <taxon>Fungi</taxon>
        <taxon>Fungi incertae sedis</taxon>
        <taxon>Mucoromycota</taxon>
        <taxon>Glomeromycotina</taxon>
        <taxon>Glomeromycetes</taxon>
        <taxon>Glomerales</taxon>
        <taxon>Glomeraceae</taxon>
        <taxon>Rhizophagus</taxon>
    </lineage>
</organism>
<evidence type="ECO:0000313" key="3">
    <source>
        <dbReference type="Proteomes" id="UP000234323"/>
    </source>
</evidence>
<dbReference type="EMBL" id="LLXI01003699">
    <property type="protein sequence ID" value="PKY59672.1"/>
    <property type="molecule type" value="Genomic_DNA"/>
</dbReference>
<proteinExistence type="predicted"/>
<sequence length="521" mass="59902">MLYYIEFSLWCVMAMGSLYQGLTVYIPLALSVRDLREIIVERLNIIHNNSLPSTIHIPSQEWIRLQFCPTNATTTRSMHHTGRFSYKIYILENLYSVLPMDCLISADDKHKIPIGVDDAVSTGVQNQRSMVAQNSILAAAYYDFTKLSLMPSDTIFEPSSAIRHSTEFLNALNIIKYYLQFCVFILMEVQTIALDKLCRTTLNLGLQGVVLKHDQMSSESETLFDMANTLDDIRKKTQEFSGLESELKESVAGVQDVLNNRTERISLKDKKFKCHNSASEESIAELFESISDIDPTLKIEAHCRAHAYSFQVKKCNNTTCLHCKPIRLPLSEFHNLSFLSDPVPSQDNSDHYASFQSVYETETTEEYRLTYMQSQANAEPIPKSILLVRKIRGYINCEDCGKRRYVYSDKSLTHEEQEDYQQALDSYSYSCGAPIFPDDHYLKEVVFVRTRISCDSPIEILYYSICYYCGECEDLLTFPQSLKERFKQVYPLCNGCQKNGKEFYTKGEIKTNIHSSKRRKT</sequence>
<feature type="transmembrane region" description="Helical" evidence="1">
    <location>
        <begin position="7"/>
        <end position="28"/>
    </location>
</feature>
<evidence type="ECO:0000256" key="1">
    <source>
        <dbReference type="SAM" id="Phobius"/>
    </source>
</evidence>
<dbReference type="VEuPathDB" id="FungiDB:FUN_008134"/>
<reference evidence="2 3" key="1">
    <citation type="submission" date="2015-10" db="EMBL/GenBank/DDBJ databases">
        <title>Genome analyses suggest a sexual origin of heterokaryosis in a supposedly ancient asexual fungus.</title>
        <authorList>
            <person name="Ropars J."/>
            <person name="Sedzielewska K."/>
            <person name="Noel J."/>
            <person name="Charron P."/>
            <person name="Farinelli L."/>
            <person name="Marton T."/>
            <person name="Kruger M."/>
            <person name="Pelin A."/>
            <person name="Brachmann A."/>
            <person name="Corradi N."/>
        </authorList>
    </citation>
    <scope>NUCLEOTIDE SEQUENCE [LARGE SCALE GENOMIC DNA]</scope>
    <source>
        <strain evidence="2 3">A4</strain>
    </source>
</reference>
<accession>A0A2I1HLA5</accession>
<keyword evidence="1" id="KW-1133">Transmembrane helix</keyword>
<comment type="caution">
    <text evidence="2">The sequence shown here is derived from an EMBL/GenBank/DDBJ whole genome shotgun (WGS) entry which is preliminary data.</text>
</comment>
<name>A0A2I1HLA5_9GLOM</name>
<dbReference type="AlphaFoldDB" id="A0A2I1HLA5"/>
<gene>
    <name evidence="2" type="ORF">RhiirA4_482624</name>
</gene>
<keyword evidence="1" id="KW-0812">Transmembrane</keyword>
<dbReference type="Proteomes" id="UP000234323">
    <property type="component" value="Unassembled WGS sequence"/>
</dbReference>
<dbReference type="VEuPathDB" id="FungiDB:RhiirA1_476569"/>
<evidence type="ECO:0000313" key="2">
    <source>
        <dbReference type="EMBL" id="PKY59672.1"/>
    </source>
</evidence>